<dbReference type="AlphaFoldDB" id="A0A371EAF6"/>
<comment type="caution">
    <text evidence="1">The sequence shown here is derived from an EMBL/GenBank/DDBJ whole genome shotgun (WGS) entry which is preliminary data.</text>
</comment>
<gene>
    <name evidence="1" type="primary">GIP</name>
    <name evidence="1" type="ORF">CR513_58586</name>
</gene>
<name>A0A371EAF6_MUCPR</name>
<accession>A0A371EAF6</accession>
<dbReference type="Proteomes" id="UP000257109">
    <property type="component" value="Unassembled WGS sequence"/>
</dbReference>
<feature type="non-terminal residue" evidence="1">
    <location>
        <position position="1"/>
    </location>
</feature>
<dbReference type="PANTHER" id="PTHR11439:SF440">
    <property type="entry name" value="INTEGRASE CATALYTIC DOMAIN-CONTAINING PROTEIN"/>
    <property type="match status" value="1"/>
</dbReference>
<sequence>MKELRKLKYFLGIEVAYFKQDIFISQRKYVLDLLKETGKLGCKTSGVPIEYNHRIGCEESPTIEKSQYQILVRKLIYLSHIRPDIGYVVSVASLRKGLLFRKEGTLSMEIYTNGDYAGSIVDRKSTSGYCIFLGGNLVTWRSKNVEAKFQAMAHDIYEGLWMKMVLDDLKVKYEGPIKFFCDNNSAISIAHNPVQHNRTKHIEIDKHFIKKKLNNGLVVITHVSIGLQVADIFTKGLLAARFQELNVKLGMNDIHLPT</sequence>
<dbReference type="SUPFAM" id="SSF56672">
    <property type="entry name" value="DNA/RNA polymerases"/>
    <property type="match status" value="1"/>
</dbReference>
<organism evidence="1 2">
    <name type="scientific">Mucuna pruriens</name>
    <name type="common">Velvet bean</name>
    <name type="synonym">Dolichos pruriens</name>
    <dbReference type="NCBI Taxonomy" id="157652"/>
    <lineage>
        <taxon>Eukaryota</taxon>
        <taxon>Viridiplantae</taxon>
        <taxon>Streptophyta</taxon>
        <taxon>Embryophyta</taxon>
        <taxon>Tracheophyta</taxon>
        <taxon>Spermatophyta</taxon>
        <taxon>Magnoliopsida</taxon>
        <taxon>eudicotyledons</taxon>
        <taxon>Gunneridae</taxon>
        <taxon>Pentapetalae</taxon>
        <taxon>rosids</taxon>
        <taxon>fabids</taxon>
        <taxon>Fabales</taxon>
        <taxon>Fabaceae</taxon>
        <taxon>Papilionoideae</taxon>
        <taxon>50 kb inversion clade</taxon>
        <taxon>NPAAA clade</taxon>
        <taxon>indigoferoid/millettioid clade</taxon>
        <taxon>Phaseoleae</taxon>
        <taxon>Mucuna</taxon>
    </lineage>
</organism>
<protein>
    <submittedName>
        <fullName evidence="1">Copia protein</fullName>
    </submittedName>
</protein>
<reference evidence="1" key="1">
    <citation type="submission" date="2018-05" db="EMBL/GenBank/DDBJ databases">
        <title>Draft genome of Mucuna pruriens seed.</title>
        <authorList>
            <person name="Nnadi N.E."/>
            <person name="Vos R."/>
            <person name="Hasami M.H."/>
            <person name="Devisetty U.K."/>
            <person name="Aguiy J.C."/>
        </authorList>
    </citation>
    <scope>NUCLEOTIDE SEQUENCE [LARGE SCALE GENOMIC DNA]</scope>
    <source>
        <strain evidence="1">JCA_2017</strain>
    </source>
</reference>
<keyword evidence="2" id="KW-1185">Reference proteome</keyword>
<dbReference type="PANTHER" id="PTHR11439">
    <property type="entry name" value="GAG-POL-RELATED RETROTRANSPOSON"/>
    <property type="match status" value="1"/>
</dbReference>
<dbReference type="STRING" id="157652.A0A371EAF6"/>
<evidence type="ECO:0000313" key="2">
    <source>
        <dbReference type="Proteomes" id="UP000257109"/>
    </source>
</evidence>
<dbReference type="OrthoDB" id="414945at2759"/>
<proteinExistence type="predicted"/>
<dbReference type="CDD" id="cd09272">
    <property type="entry name" value="RNase_HI_RT_Ty1"/>
    <property type="match status" value="1"/>
</dbReference>
<dbReference type="InterPro" id="IPR043502">
    <property type="entry name" value="DNA/RNA_pol_sf"/>
</dbReference>
<dbReference type="EMBL" id="QJKJ01015125">
    <property type="protein sequence ID" value="RDX63022.1"/>
    <property type="molecule type" value="Genomic_DNA"/>
</dbReference>
<evidence type="ECO:0000313" key="1">
    <source>
        <dbReference type="EMBL" id="RDX63022.1"/>
    </source>
</evidence>